<evidence type="ECO:0000313" key="3">
    <source>
        <dbReference type="EMBL" id="GEB97679.1"/>
    </source>
</evidence>
<evidence type="ECO:0000313" key="2">
    <source>
        <dbReference type="EMBL" id="APT87454.1"/>
    </source>
</evidence>
<dbReference type="RefSeq" id="WP_075730391.1">
    <property type="nucleotide sequence ID" value="NZ_BJNB01000015.1"/>
</dbReference>
<dbReference type="OrthoDB" id="4423676at2"/>
<reference evidence="3 5" key="2">
    <citation type="submission" date="2019-06" db="EMBL/GenBank/DDBJ databases">
        <title>Whole genome shotgun sequence of Corynebacterium flavescens NBRC 14136.</title>
        <authorList>
            <person name="Hosoyama A."/>
            <person name="Uohara A."/>
            <person name="Ohji S."/>
            <person name="Ichikawa N."/>
        </authorList>
    </citation>
    <scope>NUCLEOTIDE SEQUENCE [LARGE SCALE GENOMIC DNA]</scope>
    <source>
        <strain evidence="3 5">NBRC 14136</strain>
    </source>
</reference>
<evidence type="ECO:0000256" key="1">
    <source>
        <dbReference type="SAM" id="MobiDB-lite"/>
    </source>
</evidence>
<keyword evidence="4" id="KW-1185">Reference proteome</keyword>
<evidence type="ECO:0000313" key="5">
    <source>
        <dbReference type="Proteomes" id="UP000315353"/>
    </source>
</evidence>
<dbReference type="EMBL" id="CP009246">
    <property type="protein sequence ID" value="APT87454.1"/>
    <property type="molecule type" value="Genomic_DNA"/>
</dbReference>
<proteinExistence type="predicted"/>
<protein>
    <submittedName>
        <fullName evidence="2">Uncharacterized protein</fullName>
    </submittedName>
</protein>
<dbReference type="EMBL" id="BJNB01000015">
    <property type="protein sequence ID" value="GEB97679.1"/>
    <property type="molecule type" value="Genomic_DNA"/>
</dbReference>
<organism evidence="2 4">
    <name type="scientific">Corynebacterium flavescens</name>
    <dbReference type="NCBI Taxonomy" id="28028"/>
    <lineage>
        <taxon>Bacteria</taxon>
        <taxon>Bacillati</taxon>
        <taxon>Actinomycetota</taxon>
        <taxon>Actinomycetes</taxon>
        <taxon>Mycobacteriales</taxon>
        <taxon>Corynebacteriaceae</taxon>
        <taxon>Corynebacterium</taxon>
    </lineage>
</organism>
<dbReference type="KEGG" id="cfc:CFLV_09935"/>
<gene>
    <name evidence="3" type="ORF">CFL01nite_11740</name>
    <name evidence="2" type="ORF">CFLV_09935</name>
</gene>
<reference evidence="2 4" key="1">
    <citation type="submission" date="2014-08" db="EMBL/GenBank/DDBJ databases">
        <title>Complete genome sequence of Corynebacterium flavescens OJ8(T)(=DSM 20296(T)), isolated from cheese.</title>
        <authorList>
            <person name="Ruckert C."/>
            <person name="Albersmeier A."/>
            <person name="Winkler A."/>
            <person name="Kalinowski J."/>
        </authorList>
    </citation>
    <scope>NUCLEOTIDE SEQUENCE [LARGE SCALE GENOMIC DNA]</scope>
    <source>
        <strain evidence="2 4">OJ8</strain>
    </source>
</reference>
<dbReference type="AlphaFoldDB" id="A0A1L7CNN2"/>
<dbReference type="Proteomes" id="UP000185479">
    <property type="component" value="Chromosome"/>
</dbReference>
<sequence length="166" mass="17978">MNQIIECHHCGAVNVIPEGEYFGGYCECCSSDVYAAPEPEEDAPVSDYTPADSLTYLTNSAVIALDAAYEEIHDVNGEGIETEDLPDHLQAAAAIVLDVRKSIRREAAKHCDSSARTYSNGVPINIRYQGARLIGPDDRPYRPGYITTVHPNGTPDASIPPQSIKS</sequence>
<dbReference type="Proteomes" id="UP000315353">
    <property type="component" value="Unassembled WGS sequence"/>
</dbReference>
<name>A0A1L7CNN2_CORFL</name>
<dbReference type="GeneID" id="82881011"/>
<dbReference type="STRING" id="28028.CFLV_09935"/>
<accession>A0A1L7CNN2</accession>
<feature type="region of interest" description="Disordered" evidence="1">
    <location>
        <begin position="147"/>
        <end position="166"/>
    </location>
</feature>
<evidence type="ECO:0000313" key="4">
    <source>
        <dbReference type="Proteomes" id="UP000185479"/>
    </source>
</evidence>